<proteinExistence type="predicted"/>
<dbReference type="EMBL" id="KZ613847">
    <property type="protein sequence ID" value="PMD57392.1"/>
    <property type="molecule type" value="Genomic_DNA"/>
</dbReference>
<organism evidence="3 4">
    <name type="scientific">Hyaloscypha bicolor E</name>
    <dbReference type="NCBI Taxonomy" id="1095630"/>
    <lineage>
        <taxon>Eukaryota</taxon>
        <taxon>Fungi</taxon>
        <taxon>Dikarya</taxon>
        <taxon>Ascomycota</taxon>
        <taxon>Pezizomycotina</taxon>
        <taxon>Leotiomycetes</taxon>
        <taxon>Helotiales</taxon>
        <taxon>Hyaloscyphaceae</taxon>
        <taxon>Hyaloscypha</taxon>
        <taxon>Hyaloscypha bicolor</taxon>
    </lineage>
</organism>
<accession>A0A2J6T301</accession>
<evidence type="ECO:0000313" key="3">
    <source>
        <dbReference type="EMBL" id="PMD57392.1"/>
    </source>
</evidence>
<dbReference type="GeneID" id="36588886"/>
<dbReference type="InParanoid" id="A0A2J6T301"/>
<feature type="region of interest" description="Disordered" evidence="1">
    <location>
        <begin position="44"/>
        <end position="116"/>
    </location>
</feature>
<evidence type="ECO:0000256" key="2">
    <source>
        <dbReference type="SAM" id="SignalP"/>
    </source>
</evidence>
<feature type="chain" id="PRO_5014395258" description="Secreted protein" evidence="2">
    <location>
        <begin position="24"/>
        <end position="116"/>
    </location>
</feature>
<feature type="compositionally biased region" description="Basic and acidic residues" evidence="1">
    <location>
        <begin position="44"/>
        <end position="67"/>
    </location>
</feature>
<dbReference type="RefSeq" id="XP_024734296.1">
    <property type="nucleotide sequence ID" value="XM_024880809.1"/>
</dbReference>
<gene>
    <name evidence="3" type="ORF">K444DRAFT_615853</name>
</gene>
<keyword evidence="2" id="KW-0732">Signal</keyword>
<keyword evidence="4" id="KW-1185">Reference proteome</keyword>
<evidence type="ECO:0000313" key="4">
    <source>
        <dbReference type="Proteomes" id="UP000235371"/>
    </source>
</evidence>
<protein>
    <recommendedName>
        <fullName evidence="5">Secreted protein</fullName>
    </recommendedName>
</protein>
<name>A0A2J6T301_9HELO</name>
<dbReference type="Proteomes" id="UP000235371">
    <property type="component" value="Unassembled WGS sequence"/>
</dbReference>
<evidence type="ECO:0000256" key="1">
    <source>
        <dbReference type="SAM" id="MobiDB-lite"/>
    </source>
</evidence>
<dbReference type="AlphaFoldDB" id="A0A2J6T301"/>
<reference evidence="3 4" key="1">
    <citation type="submission" date="2016-04" db="EMBL/GenBank/DDBJ databases">
        <title>A degradative enzymes factory behind the ericoid mycorrhizal symbiosis.</title>
        <authorList>
            <consortium name="DOE Joint Genome Institute"/>
            <person name="Martino E."/>
            <person name="Morin E."/>
            <person name="Grelet G."/>
            <person name="Kuo A."/>
            <person name="Kohler A."/>
            <person name="Daghino S."/>
            <person name="Barry K."/>
            <person name="Choi C."/>
            <person name="Cichocki N."/>
            <person name="Clum A."/>
            <person name="Copeland A."/>
            <person name="Hainaut M."/>
            <person name="Haridas S."/>
            <person name="Labutti K."/>
            <person name="Lindquist E."/>
            <person name="Lipzen A."/>
            <person name="Khouja H.-R."/>
            <person name="Murat C."/>
            <person name="Ohm R."/>
            <person name="Olson A."/>
            <person name="Spatafora J."/>
            <person name="Veneault-Fourrey C."/>
            <person name="Henrissat B."/>
            <person name="Grigoriev I."/>
            <person name="Martin F."/>
            <person name="Perotto S."/>
        </authorList>
    </citation>
    <scope>NUCLEOTIDE SEQUENCE [LARGE SCALE GENOMIC DNA]</scope>
    <source>
        <strain evidence="3 4">E</strain>
    </source>
</reference>
<feature type="signal peptide" evidence="2">
    <location>
        <begin position="1"/>
        <end position="23"/>
    </location>
</feature>
<sequence>MGSAGLAWLAVAAAFSSFSISSSYSLNTCQTRFHLDIGTFERDERLTNDGRNRDNRPSYPRHQETKGRPRQWPIPSGSAPDARQPGSRTKPGRMLASCQGMGEKPREMGRKAVVLA</sequence>
<evidence type="ECO:0008006" key="5">
    <source>
        <dbReference type="Google" id="ProtNLM"/>
    </source>
</evidence>